<protein>
    <submittedName>
        <fullName evidence="5">LD-carboxypeptidase</fullName>
    </submittedName>
</protein>
<dbReference type="Gene3D" id="3.50.30.60">
    <property type="entry name" value="LD-carboxypeptidase A C-terminal domain-like"/>
    <property type="match status" value="1"/>
</dbReference>
<comment type="similarity">
    <text evidence="1">Belongs to the peptidase S66 family.</text>
</comment>
<keyword evidence="6" id="KW-1185">Reference proteome</keyword>
<dbReference type="InterPro" id="IPR027478">
    <property type="entry name" value="LdcA_N"/>
</dbReference>
<dbReference type="PANTHER" id="PTHR30237">
    <property type="entry name" value="MURAMOYLTETRAPEPTIDE CARBOXYPEPTIDASE"/>
    <property type="match status" value="1"/>
</dbReference>
<sequence length="344" mass="37781">MSLINPPKPQPGDRVAVVSPAAGLPGLFPLPHELGLQRLRQDFGLIPVEYPATRTMGSTAQERAKDLHAAFADPDIKAVIATIGGDDQITVLKHLDTELITANPKPFFGHSDNTNLLTWLANRGITGFYGGSLMVQFGRSGAMHPTTKDSLKAALFTPGEYRLTESTAYGDKDSPWDDPATFDTEPVLEPSGGWIWHQPNRTVRGRSWGGNLEILSWLLMAGTEINAPEHHDGQVLFFETSEEMPSATEVYRILRNMGERGLLRRFPAVLVGRAKAWSFTDRDTGRATYTSEQREAVLRAFAEYAPEAMIVFDVDLGHTDPQVVIPVGGTIEVNGPDRTITVTY</sequence>
<dbReference type="Gene3D" id="3.40.50.10740">
    <property type="entry name" value="Class I glutamine amidotransferase-like"/>
    <property type="match status" value="1"/>
</dbReference>
<feature type="domain" description="LD-carboxypeptidase N-terminal" evidence="3">
    <location>
        <begin position="15"/>
        <end position="130"/>
    </location>
</feature>
<dbReference type="InterPro" id="IPR040921">
    <property type="entry name" value="Peptidase_S66C"/>
</dbReference>
<dbReference type="RefSeq" id="WP_189155363.1">
    <property type="nucleotide sequence ID" value="NZ_BMNC01000003.1"/>
</dbReference>
<keyword evidence="2" id="KW-0378">Hydrolase</keyword>
<dbReference type="CDD" id="cd07062">
    <property type="entry name" value="Peptidase_S66_mccF_like"/>
    <property type="match status" value="1"/>
</dbReference>
<feature type="domain" description="LD-carboxypeptidase C-terminal" evidence="4">
    <location>
        <begin position="204"/>
        <end position="333"/>
    </location>
</feature>
<dbReference type="InterPro" id="IPR040449">
    <property type="entry name" value="Peptidase_S66_N"/>
</dbReference>
<evidence type="ECO:0000313" key="5">
    <source>
        <dbReference type="EMBL" id="GGM91618.1"/>
    </source>
</evidence>
<dbReference type="InterPro" id="IPR003507">
    <property type="entry name" value="S66_fam"/>
</dbReference>
<evidence type="ECO:0000256" key="2">
    <source>
        <dbReference type="ARBA" id="ARBA00022801"/>
    </source>
</evidence>
<comment type="caution">
    <text evidence="5">The sequence shown here is derived from an EMBL/GenBank/DDBJ whole genome shotgun (WGS) entry which is preliminary data.</text>
</comment>
<dbReference type="Pfam" id="PF02016">
    <property type="entry name" value="Peptidase_S66"/>
    <property type="match status" value="1"/>
</dbReference>
<proteinExistence type="inferred from homology"/>
<dbReference type="Proteomes" id="UP000597656">
    <property type="component" value="Unassembled WGS sequence"/>
</dbReference>
<reference evidence="6" key="1">
    <citation type="journal article" date="2019" name="Int. J. Syst. Evol. Microbiol.">
        <title>The Global Catalogue of Microorganisms (GCM) 10K type strain sequencing project: providing services to taxonomists for standard genome sequencing and annotation.</title>
        <authorList>
            <consortium name="The Broad Institute Genomics Platform"/>
            <consortium name="The Broad Institute Genome Sequencing Center for Infectious Disease"/>
            <person name="Wu L."/>
            <person name="Ma J."/>
        </authorList>
    </citation>
    <scope>NUCLEOTIDE SEQUENCE [LARGE SCALE GENOMIC DNA]</scope>
    <source>
        <strain evidence="6">CGMCC 4.7319</strain>
    </source>
</reference>
<evidence type="ECO:0000259" key="3">
    <source>
        <dbReference type="Pfam" id="PF02016"/>
    </source>
</evidence>
<dbReference type="SUPFAM" id="SSF141986">
    <property type="entry name" value="LD-carboxypeptidase A C-terminal domain-like"/>
    <property type="match status" value="1"/>
</dbReference>
<accession>A0ABQ2HWK5</accession>
<name>A0ABQ2HWK5_9PSEU</name>
<gene>
    <name evidence="5" type="ORF">GCM10011609_31170</name>
</gene>
<dbReference type="InterPro" id="IPR027461">
    <property type="entry name" value="Carboxypeptidase_A_C_sf"/>
</dbReference>
<evidence type="ECO:0000259" key="4">
    <source>
        <dbReference type="Pfam" id="PF17676"/>
    </source>
</evidence>
<dbReference type="EMBL" id="BMNC01000003">
    <property type="protein sequence ID" value="GGM91618.1"/>
    <property type="molecule type" value="Genomic_DNA"/>
</dbReference>
<evidence type="ECO:0000256" key="1">
    <source>
        <dbReference type="ARBA" id="ARBA00010233"/>
    </source>
</evidence>
<evidence type="ECO:0000313" key="6">
    <source>
        <dbReference type="Proteomes" id="UP000597656"/>
    </source>
</evidence>
<dbReference type="InterPro" id="IPR029062">
    <property type="entry name" value="Class_I_gatase-like"/>
</dbReference>
<dbReference type="Pfam" id="PF17676">
    <property type="entry name" value="Peptidase_S66C"/>
    <property type="match status" value="1"/>
</dbReference>
<dbReference type="SUPFAM" id="SSF52317">
    <property type="entry name" value="Class I glutamine amidotransferase-like"/>
    <property type="match status" value="1"/>
</dbReference>
<organism evidence="5 6">
    <name type="scientific">Lentzea pudingi</name>
    <dbReference type="NCBI Taxonomy" id="1789439"/>
    <lineage>
        <taxon>Bacteria</taxon>
        <taxon>Bacillati</taxon>
        <taxon>Actinomycetota</taxon>
        <taxon>Actinomycetes</taxon>
        <taxon>Pseudonocardiales</taxon>
        <taxon>Pseudonocardiaceae</taxon>
        <taxon>Lentzea</taxon>
    </lineage>
</organism>
<dbReference type="PANTHER" id="PTHR30237:SF4">
    <property type="entry name" value="LD-CARBOXYPEPTIDASE C-TERMINAL DOMAIN-CONTAINING PROTEIN"/>
    <property type="match status" value="1"/>
</dbReference>